<evidence type="ECO:0000256" key="1">
    <source>
        <dbReference type="SAM" id="Phobius"/>
    </source>
</evidence>
<accession>A0ABN1ZSQ2</accession>
<dbReference type="RefSeq" id="WP_141006070.1">
    <property type="nucleotide sequence ID" value="NZ_BAAAOR010000003.1"/>
</dbReference>
<dbReference type="PANTHER" id="PTHR42911">
    <property type="entry name" value="MODULATOR OF FTSH PROTEASE HFLC"/>
    <property type="match status" value="1"/>
</dbReference>
<evidence type="ECO:0000313" key="4">
    <source>
        <dbReference type="Proteomes" id="UP001500842"/>
    </source>
</evidence>
<dbReference type="Proteomes" id="UP001500842">
    <property type="component" value="Unassembled WGS sequence"/>
</dbReference>
<feature type="domain" description="Band 7" evidence="2">
    <location>
        <begin position="49"/>
        <end position="251"/>
    </location>
</feature>
<sequence>MSALVLTVLLLLGALALAVTAPRLRLRRWMAVVPALLGVVVLVSSATTIVEAKNVGVVTTFGKPRAAFGPGLHLKAPWEKVTELDGTIQTQEYSGDGCIRVRIGDGTTACVTTTIRWRIVGEKADEIYSSYRSDDVNANVRKALVSTVFKAAVNQVLGGYDPTEEIRVIDPTAENAADADFAPDYDAMAAEIGESMSARVTAGGSLIRVETITLSYLELSQTTQKKINDFQAEVANTQVALQRKATAEAQAAANKALAESVSQDPNVLVSRCLDTLQLMVEDKQPVPAGFSCWPGGGSAVVLPQASR</sequence>
<keyword evidence="1" id="KW-0812">Transmembrane</keyword>
<feature type="transmembrane region" description="Helical" evidence="1">
    <location>
        <begin position="28"/>
        <end position="50"/>
    </location>
</feature>
<comment type="caution">
    <text evidence="3">The sequence shown here is derived from an EMBL/GenBank/DDBJ whole genome shotgun (WGS) entry which is preliminary data.</text>
</comment>
<dbReference type="Pfam" id="PF01145">
    <property type="entry name" value="Band_7"/>
    <property type="match status" value="1"/>
</dbReference>
<reference evidence="3 4" key="1">
    <citation type="journal article" date="2019" name="Int. J. Syst. Evol. Microbiol.">
        <title>The Global Catalogue of Microorganisms (GCM) 10K type strain sequencing project: providing services to taxonomists for standard genome sequencing and annotation.</title>
        <authorList>
            <consortium name="The Broad Institute Genomics Platform"/>
            <consortium name="The Broad Institute Genome Sequencing Center for Infectious Disease"/>
            <person name="Wu L."/>
            <person name="Ma J."/>
        </authorList>
    </citation>
    <scope>NUCLEOTIDE SEQUENCE [LARGE SCALE GENOMIC DNA]</scope>
    <source>
        <strain evidence="3 4">JCM 14942</strain>
    </source>
</reference>
<keyword evidence="4" id="KW-1185">Reference proteome</keyword>
<gene>
    <name evidence="3" type="ORF">GCM10009788_03430</name>
</gene>
<dbReference type="InterPro" id="IPR001107">
    <property type="entry name" value="Band_7"/>
</dbReference>
<dbReference type="EMBL" id="BAAAOR010000003">
    <property type="protein sequence ID" value="GAA1503554.1"/>
    <property type="molecule type" value="Genomic_DNA"/>
</dbReference>
<evidence type="ECO:0000259" key="2">
    <source>
        <dbReference type="Pfam" id="PF01145"/>
    </source>
</evidence>
<keyword evidence="1" id="KW-1133">Transmembrane helix</keyword>
<proteinExistence type="predicted"/>
<dbReference type="PANTHER" id="PTHR42911:SF2">
    <property type="entry name" value="PROHIBITIN FAMILY PROTEIN"/>
    <property type="match status" value="1"/>
</dbReference>
<organism evidence="3 4">
    <name type="scientific">Nocardioides humi</name>
    <dbReference type="NCBI Taxonomy" id="449461"/>
    <lineage>
        <taxon>Bacteria</taxon>
        <taxon>Bacillati</taxon>
        <taxon>Actinomycetota</taxon>
        <taxon>Actinomycetes</taxon>
        <taxon>Propionibacteriales</taxon>
        <taxon>Nocardioidaceae</taxon>
        <taxon>Nocardioides</taxon>
    </lineage>
</organism>
<protein>
    <submittedName>
        <fullName evidence="3">SPFH domain-containing protein</fullName>
    </submittedName>
</protein>
<name>A0ABN1ZSQ2_9ACTN</name>
<keyword evidence="1" id="KW-0472">Membrane</keyword>
<evidence type="ECO:0000313" key="3">
    <source>
        <dbReference type="EMBL" id="GAA1503554.1"/>
    </source>
</evidence>